<name>R4XBX7_TAPDE</name>
<evidence type="ECO:0000256" key="11">
    <source>
        <dbReference type="PIRSR" id="PIRSR602717-51"/>
    </source>
</evidence>
<feature type="compositionally biased region" description="Polar residues" evidence="13">
    <location>
        <begin position="31"/>
        <end position="41"/>
    </location>
</feature>
<keyword evidence="5" id="KW-0479">Metal-binding</keyword>
<dbReference type="Pfam" id="PF01853">
    <property type="entry name" value="MOZ_SAS"/>
    <property type="match status" value="1"/>
</dbReference>
<evidence type="ECO:0000256" key="9">
    <source>
        <dbReference type="ARBA" id="ARBA00022990"/>
    </source>
</evidence>
<dbReference type="Gene3D" id="3.40.630.30">
    <property type="match status" value="1"/>
</dbReference>
<dbReference type="OrthoDB" id="787137at2759"/>
<keyword evidence="7" id="KW-0862">Zinc</keyword>
<dbReference type="InterPro" id="IPR050603">
    <property type="entry name" value="MYST_HAT"/>
</dbReference>
<keyword evidence="16" id="KW-1185">Reference proteome</keyword>
<keyword evidence="4" id="KW-0808">Transferase</keyword>
<evidence type="ECO:0000256" key="5">
    <source>
        <dbReference type="ARBA" id="ARBA00022723"/>
    </source>
</evidence>
<dbReference type="eggNOG" id="KOG2747">
    <property type="taxonomic scope" value="Eukaryota"/>
</dbReference>
<evidence type="ECO:0000256" key="13">
    <source>
        <dbReference type="SAM" id="MobiDB-lite"/>
    </source>
</evidence>
<comment type="subcellular location">
    <subcellularLocation>
        <location evidence="1 12">Nucleus</location>
    </subcellularLocation>
</comment>
<dbReference type="Gene3D" id="3.30.60.60">
    <property type="entry name" value="N-acetyl transferase-like"/>
    <property type="match status" value="1"/>
</dbReference>
<dbReference type="GO" id="GO:0005634">
    <property type="term" value="C:nucleus"/>
    <property type="evidence" value="ECO:0007669"/>
    <property type="project" value="UniProtKB-SubCell"/>
</dbReference>
<evidence type="ECO:0000313" key="15">
    <source>
        <dbReference type="EMBL" id="CCG83309.1"/>
    </source>
</evidence>
<evidence type="ECO:0000256" key="1">
    <source>
        <dbReference type="ARBA" id="ARBA00004123"/>
    </source>
</evidence>
<feature type="region of interest" description="Disordered" evidence="13">
    <location>
        <begin position="31"/>
        <end position="50"/>
    </location>
</feature>
<feature type="domain" description="MYST-type HAT" evidence="14">
    <location>
        <begin position="90"/>
        <end position="363"/>
    </location>
</feature>
<comment type="caution">
    <text evidence="15">The sequence shown here is derived from an EMBL/GenBank/DDBJ whole genome shotgun (WGS) entry which is preliminary data.</text>
</comment>
<proteinExistence type="inferred from homology"/>
<keyword evidence="6" id="KW-0863">Zinc-finger</keyword>
<dbReference type="GO" id="GO:0004402">
    <property type="term" value="F:histone acetyltransferase activity"/>
    <property type="evidence" value="ECO:0007669"/>
    <property type="project" value="InterPro"/>
</dbReference>
<evidence type="ECO:0000256" key="4">
    <source>
        <dbReference type="ARBA" id="ARBA00022679"/>
    </source>
</evidence>
<evidence type="ECO:0000313" key="16">
    <source>
        <dbReference type="Proteomes" id="UP000013776"/>
    </source>
</evidence>
<dbReference type="GO" id="GO:0003682">
    <property type="term" value="F:chromatin binding"/>
    <property type="evidence" value="ECO:0007669"/>
    <property type="project" value="TreeGrafter"/>
</dbReference>
<dbReference type="InterPro" id="IPR016181">
    <property type="entry name" value="Acyl_CoA_acyltransferase"/>
</dbReference>
<feature type="active site" description="Proton donor/acceptor" evidence="11">
    <location>
        <position position="265"/>
    </location>
</feature>
<protein>
    <recommendedName>
        <fullName evidence="3 12">Histone acetyltransferase</fullName>
        <ecNumber evidence="3 12">2.3.1.48</ecNumber>
    </recommendedName>
</protein>
<dbReference type="GO" id="GO:0006357">
    <property type="term" value="P:regulation of transcription by RNA polymerase II"/>
    <property type="evidence" value="ECO:0007669"/>
    <property type="project" value="TreeGrafter"/>
</dbReference>
<dbReference type="Pfam" id="PF17772">
    <property type="entry name" value="zf-MYST"/>
    <property type="match status" value="1"/>
</dbReference>
<dbReference type="GO" id="GO:0003712">
    <property type="term" value="F:transcription coregulator activity"/>
    <property type="evidence" value="ECO:0007669"/>
    <property type="project" value="TreeGrafter"/>
</dbReference>
<evidence type="ECO:0000256" key="12">
    <source>
        <dbReference type="RuleBase" id="RU361211"/>
    </source>
</evidence>
<dbReference type="PROSITE" id="PS51726">
    <property type="entry name" value="MYST_HAT"/>
    <property type="match status" value="1"/>
</dbReference>
<evidence type="ECO:0000256" key="2">
    <source>
        <dbReference type="ARBA" id="ARBA00010107"/>
    </source>
</evidence>
<evidence type="ECO:0000256" key="8">
    <source>
        <dbReference type="ARBA" id="ARBA00022853"/>
    </source>
</evidence>
<keyword evidence="10 12" id="KW-0539">Nucleus</keyword>
<evidence type="ECO:0000256" key="3">
    <source>
        <dbReference type="ARBA" id="ARBA00013184"/>
    </source>
</evidence>
<reference evidence="15 16" key="1">
    <citation type="journal article" date="2013" name="MBio">
        <title>Genome sequencing of the plant pathogen Taphrina deformans, the causal agent of peach leaf curl.</title>
        <authorList>
            <person name="Cisse O.H."/>
            <person name="Almeida J.M.G.C.F."/>
            <person name="Fonseca A."/>
            <person name="Kumar A.A."/>
            <person name="Salojaervi J."/>
            <person name="Overmyer K."/>
            <person name="Hauser P.M."/>
            <person name="Pagni M."/>
        </authorList>
    </citation>
    <scope>NUCLEOTIDE SEQUENCE [LARGE SCALE GENOMIC DNA]</scope>
    <source>
        <strain evidence="16">PYCC 5710 / ATCC 11124 / CBS 356.35 / IMI 108563 / JCM 9778 / NBRC 8474</strain>
    </source>
</reference>
<dbReference type="AlphaFoldDB" id="R4XBX7"/>
<dbReference type="GO" id="GO:0008270">
    <property type="term" value="F:zinc ion binding"/>
    <property type="evidence" value="ECO:0007669"/>
    <property type="project" value="UniProtKB-KW"/>
</dbReference>
<dbReference type="PANTHER" id="PTHR10615">
    <property type="entry name" value="HISTONE ACETYLTRANSFERASE"/>
    <property type="match status" value="1"/>
</dbReference>
<evidence type="ECO:0000256" key="7">
    <source>
        <dbReference type="ARBA" id="ARBA00022833"/>
    </source>
</evidence>
<comment type="similarity">
    <text evidence="2 12">Belongs to the MYST (SAS/MOZ) family.</text>
</comment>
<dbReference type="Gene3D" id="1.10.10.10">
    <property type="entry name" value="Winged helix-like DNA-binding domain superfamily/Winged helix DNA-binding domain"/>
    <property type="match status" value="1"/>
</dbReference>
<gene>
    <name evidence="15" type="ORF">TAPDE_003510</name>
</gene>
<evidence type="ECO:0000256" key="10">
    <source>
        <dbReference type="ARBA" id="ARBA00023242"/>
    </source>
</evidence>
<keyword evidence="8" id="KW-0156">Chromatin regulator</keyword>
<dbReference type="FunFam" id="3.30.60.60:FF:000001">
    <property type="entry name" value="Histone acetyltransferase"/>
    <property type="match status" value="1"/>
</dbReference>
<dbReference type="FunFam" id="3.40.630.30:FF:000001">
    <property type="entry name" value="Histone acetyltransferase"/>
    <property type="match status" value="1"/>
</dbReference>
<keyword evidence="9" id="KW-0007">Acetylation</keyword>
<evidence type="ECO:0000256" key="6">
    <source>
        <dbReference type="ARBA" id="ARBA00022771"/>
    </source>
</evidence>
<dbReference type="EC" id="2.3.1.48" evidence="3 12"/>
<evidence type="ECO:0000259" key="14">
    <source>
        <dbReference type="PROSITE" id="PS51726"/>
    </source>
</evidence>
<dbReference type="InterPro" id="IPR002717">
    <property type="entry name" value="HAT_MYST-type"/>
</dbReference>
<accession>R4XBX7</accession>
<comment type="catalytic activity">
    <reaction evidence="12">
        <text>L-lysyl-[protein] + acetyl-CoA = N(6)-acetyl-L-lysyl-[protein] + CoA + H(+)</text>
        <dbReference type="Rhea" id="RHEA:45948"/>
        <dbReference type="Rhea" id="RHEA-COMP:9752"/>
        <dbReference type="Rhea" id="RHEA-COMP:10731"/>
        <dbReference type="ChEBI" id="CHEBI:15378"/>
        <dbReference type="ChEBI" id="CHEBI:29969"/>
        <dbReference type="ChEBI" id="CHEBI:57287"/>
        <dbReference type="ChEBI" id="CHEBI:57288"/>
        <dbReference type="ChEBI" id="CHEBI:61930"/>
        <dbReference type="EC" id="2.3.1.48"/>
    </reaction>
</comment>
<dbReference type="PANTHER" id="PTHR10615:SF161">
    <property type="entry name" value="HISTONE ACETYLTRANSFERASE KAT7"/>
    <property type="match status" value="1"/>
</dbReference>
<dbReference type="STRING" id="1097556.R4XBX7"/>
<dbReference type="GO" id="GO:1990467">
    <property type="term" value="C:NuA3a histone acetyltransferase complex"/>
    <property type="evidence" value="ECO:0007669"/>
    <property type="project" value="TreeGrafter"/>
</dbReference>
<dbReference type="InterPro" id="IPR036388">
    <property type="entry name" value="WH-like_DNA-bd_sf"/>
</dbReference>
<dbReference type="GO" id="GO:0031507">
    <property type="term" value="P:heterochromatin formation"/>
    <property type="evidence" value="ECO:0007669"/>
    <property type="project" value="UniProtKB-ARBA"/>
</dbReference>
<dbReference type="InterPro" id="IPR040706">
    <property type="entry name" value="Zf-MYST"/>
</dbReference>
<organism evidence="15 16">
    <name type="scientific">Taphrina deformans (strain PYCC 5710 / ATCC 11124 / CBS 356.35 / IMI 108563 / JCM 9778 / NBRC 8474)</name>
    <name type="common">Peach leaf curl fungus</name>
    <name type="synonym">Lalaria deformans</name>
    <dbReference type="NCBI Taxonomy" id="1097556"/>
    <lineage>
        <taxon>Eukaryota</taxon>
        <taxon>Fungi</taxon>
        <taxon>Dikarya</taxon>
        <taxon>Ascomycota</taxon>
        <taxon>Taphrinomycotina</taxon>
        <taxon>Taphrinomycetes</taxon>
        <taxon>Taphrinales</taxon>
        <taxon>Taphrinaceae</taxon>
        <taxon>Taphrina</taxon>
    </lineage>
</organism>
<dbReference type="VEuPathDB" id="FungiDB:TAPDE_003510"/>
<sequence>MVKFRIAKPVPPRTQASAQLQTTISAKEQLKDFTSSNTRTPTKPFGGILTPEQADTKRTIPNEEDIRCFDDAKRATDFKTIPASLTRPDEPASKVKSVWIGNFEIDTWYSAPYPEEYAREEVLHICEFCLKYMNSSFVARRHALKCPNRHPPGNEIYRDRKLSVWEIDGRKNPVYCQNLCLLAKMFLQSKTLYYDVEPFIFYVMTEVDQAGCHLVGYFSKEKRSPTNNLSCILTLPIHQRKGYGHFLIDFSYLLSKVENRIGTPEKPLSDLGLVSYRNYWKVRLSYILRELDEPVSIERLSERATMTVEDTICALENLQALLHEPMCEAYAIRVDVEKLNGIIDTWHSKGYQQVNPSKLRWSPFLVGMNLAEILADKAAAESTARIRLMENQLVDPLGPTVPLDKWQTAYPQLAVKRKLQKYK</sequence>
<dbReference type="EMBL" id="CAHR02000137">
    <property type="protein sequence ID" value="CCG83309.1"/>
    <property type="molecule type" value="Genomic_DNA"/>
</dbReference>
<dbReference type="Proteomes" id="UP000013776">
    <property type="component" value="Unassembled WGS sequence"/>
</dbReference>
<dbReference type="SUPFAM" id="SSF55729">
    <property type="entry name" value="Acyl-CoA N-acyltransferases (Nat)"/>
    <property type="match status" value="1"/>
</dbReference>